<evidence type="ECO:0000313" key="2">
    <source>
        <dbReference type="Proteomes" id="UP000799750"/>
    </source>
</evidence>
<dbReference type="AlphaFoldDB" id="A0A6A6REN3"/>
<protein>
    <submittedName>
        <fullName evidence="1">Uncharacterized protein</fullName>
    </submittedName>
</protein>
<dbReference type="EMBL" id="MU004181">
    <property type="protein sequence ID" value="KAF2503225.1"/>
    <property type="molecule type" value="Genomic_DNA"/>
</dbReference>
<keyword evidence="2" id="KW-1185">Reference proteome</keyword>
<sequence length="217" mass="24437">MFMNSKSLETFIGCMSFRCSFPSLMPHQRNLLRIPRLIAPHLPETSRRTCWSYLCRGIRKPGLPSCHFNNTIPSSQSCHLDTIFTYSKGLGIGTIFYVGRNGLKILPLKFRTRPRHLNAQSRNGSFKKEHAALEARLNLQQDITAGACQHNQIHEQTISNMEPCTAVEGGLEAIQFVAVPQVWVEGDKNCPGYSAECAKRAQVETEEEEESKSRAEI</sequence>
<organism evidence="1 2">
    <name type="scientific">Lophium mytilinum</name>
    <dbReference type="NCBI Taxonomy" id="390894"/>
    <lineage>
        <taxon>Eukaryota</taxon>
        <taxon>Fungi</taxon>
        <taxon>Dikarya</taxon>
        <taxon>Ascomycota</taxon>
        <taxon>Pezizomycotina</taxon>
        <taxon>Dothideomycetes</taxon>
        <taxon>Pleosporomycetidae</taxon>
        <taxon>Mytilinidiales</taxon>
        <taxon>Mytilinidiaceae</taxon>
        <taxon>Lophium</taxon>
    </lineage>
</organism>
<reference evidence="1" key="1">
    <citation type="journal article" date="2020" name="Stud. Mycol.">
        <title>101 Dothideomycetes genomes: a test case for predicting lifestyles and emergence of pathogens.</title>
        <authorList>
            <person name="Haridas S."/>
            <person name="Albert R."/>
            <person name="Binder M."/>
            <person name="Bloem J."/>
            <person name="Labutti K."/>
            <person name="Salamov A."/>
            <person name="Andreopoulos B."/>
            <person name="Baker S."/>
            <person name="Barry K."/>
            <person name="Bills G."/>
            <person name="Bluhm B."/>
            <person name="Cannon C."/>
            <person name="Castanera R."/>
            <person name="Culley D."/>
            <person name="Daum C."/>
            <person name="Ezra D."/>
            <person name="Gonzalez J."/>
            <person name="Henrissat B."/>
            <person name="Kuo A."/>
            <person name="Liang C."/>
            <person name="Lipzen A."/>
            <person name="Lutzoni F."/>
            <person name="Magnuson J."/>
            <person name="Mondo S."/>
            <person name="Nolan M."/>
            <person name="Ohm R."/>
            <person name="Pangilinan J."/>
            <person name="Park H.-J."/>
            <person name="Ramirez L."/>
            <person name="Alfaro M."/>
            <person name="Sun H."/>
            <person name="Tritt A."/>
            <person name="Yoshinaga Y."/>
            <person name="Zwiers L.-H."/>
            <person name="Turgeon B."/>
            <person name="Goodwin S."/>
            <person name="Spatafora J."/>
            <person name="Crous P."/>
            <person name="Grigoriev I."/>
        </authorList>
    </citation>
    <scope>NUCLEOTIDE SEQUENCE</scope>
    <source>
        <strain evidence="1">CBS 269.34</strain>
    </source>
</reference>
<accession>A0A6A6REN3</accession>
<dbReference type="Proteomes" id="UP000799750">
    <property type="component" value="Unassembled WGS sequence"/>
</dbReference>
<evidence type="ECO:0000313" key="1">
    <source>
        <dbReference type="EMBL" id="KAF2503225.1"/>
    </source>
</evidence>
<name>A0A6A6REN3_9PEZI</name>
<gene>
    <name evidence="1" type="ORF">BU16DRAFT_33402</name>
</gene>
<proteinExistence type="predicted"/>